<feature type="transmembrane region" description="Helical" evidence="9">
    <location>
        <begin position="487"/>
        <end position="509"/>
    </location>
</feature>
<keyword evidence="5" id="KW-0809">Transit peptide</keyword>
<dbReference type="RefSeq" id="XP_002141582.1">
    <property type="nucleotide sequence ID" value="XM_002141546.1"/>
</dbReference>
<evidence type="ECO:0000256" key="1">
    <source>
        <dbReference type="ARBA" id="ARBA00004141"/>
    </source>
</evidence>
<keyword evidence="3 9" id="KW-0812">Transmembrane</keyword>
<accession>B6AG92</accession>
<keyword evidence="4" id="KW-0460">Magnesium</keyword>
<name>B6AG92_CRYMR</name>
<sequence length="526" mass="61259">MKQIHNVIENHTFKLHEVEESSSNIYDSNLQSTEYVDINNIGHMGLLNNEFSINSEILCDHSISNANFQVSCTSSDRILFYVICHPLLYQIPRRIYYNRKDCFMYIGISLSDYLKVDPLSSDNTPIIYCNGYIIIKFDDINAIITATHLWIFNPDNSCVISICENIVTSTYCDKAFIHSDCSSDSDFNNPTRESSSLSNICNILCYECKIRNSNIYIDTENNNENKHYSNITRYGNMINRKEKQPTSLENDKINYDNIKSIKSINEKIHYTIGCIICEKFFLIENNTNSHLNRFNQKDESKYIKKSFAAICLYVILEKCCEKIHNYLTQIKSEFFQGLRHGVKYNKWYLYPWRFTFSSFSKKMCLKRDVDTLERSITSLQNCLKNIQSQIEKSYQKKKKFVLSSDEWEEIILHYITKFNGYTIQLSRVKSSINVNEQLSNLYLNFKRNEYMYTALRISLITLACSIASVITGLFGMNLLTGLEQDPIAWYIVTFGIIIPIMLWGVAGWFTGTLCKHDITDISIQME</sequence>
<reference evidence="10" key="1">
    <citation type="submission" date="2008-06" db="EMBL/GenBank/DDBJ databases">
        <authorList>
            <person name="Lorenzi H."/>
            <person name="Inman J."/>
            <person name="Miller J."/>
            <person name="Schobel S."/>
            <person name="Amedeo P."/>
            <person name="Caler E.V."/>
            <person name="da Silva J."/>
        </authorList>
    </citation>
    <scope>NUCLEOTIDE SEQUENCE [LARGE SCALE GENOMIC DNA]</scope>
    <source>
        <strain evidence="10">RN66</strain>
    </source>
</reference>
<dbReference type="GeneID" id="6996695"/>
<dbReference type="OrthoDB" id="10251508at2759"/>
<dbReference type="EMBL" id="DS989732">
    <property type="protein sequence ID" value="EEA07233.1"/>
    <property type="molecule type" value="Genomic_DNA"/>
</dbReference>
<keyword evidence="8 9" id="KW-0472">Membrane</keyword>
<evidence type="ECO:0000256" key="6">
    <source>
        <dbReference type="ARBA" id="ARBA00022989"/>
    </source>
</evidence>
<evidence type="ECO:0000256" key="9">
    <source>
        <dbReference type="SAM" id="Phobius"/>
    </source>
</evidence>
<proteinExistence type="predicted"/>
<evidence type="ECO:0000256" key="8">
    <source>
        <dbReference type="ARBA" id="ARBA00023136"/>
    </source>
</evidence>
<dbReference type="PANTHER" id="PTHR13890:SF0">
    <property type="entry name" value="MAGNESIUM TRANSPORTER MRS2 HOMOLOG, MITOCHONDRIAL"/>
    <property type="match status" value="1"/>
</dbReference>
<gene>
    <name evidence="10" type="ORF">CMU_001040</name>
</gene>
<dbReference type="PANTHER" id="PTHR13890">
    <property type="entry name" value="RNA SPLICING PROTEIN MRS2, MITOCHONDRIAL"/>
    <property type="match status" value="1"/>
</dbReference>
<evidence type="ECO:0000256" key="5">
    <source>
        <dbReference type="ARBA" id="ARBA00022946"/>
    </source>
</evidence>
<evidence type="ECO:0000256" key="2">
    <source>
        <dbReference type="ARBA" id="ARBA00022448"/>
    </source>
</evidence>
<dbReference type="AlphaFoldDB" id="B6AG92"/>
<organism evidence="10 11">
    <name type="scientific">Cryptosporidium muris (strain RN66)</name>
    <dbReference type="NCBI Taxonomy" id="441375"/>
    <lineage>
        <taxon>Eukaryota</taxon>
        <taxon>Sar</taxon>
        <taxon>Alveolata</taxon>
        <taxon>Apicomplexa</taxon>
        <taxon>Conoidasida</taxon>
        <taxon>Coccidia</taxon>
        <taxon>Eucoccidiorida</taxon>
        <taxon>Eimeriorina</taxon>
        <taxon>Cryptosporidiidae</taxon>
        <taxon>Cryptosporidium</taxon>
    </lineage>
</organism>
<dbReference type="InterPro" id="IPR039204">
    <property type="entry name" value="MRS2-like"/>
</dbReference>
<dbReference type="GO" id="GO:0016020">
    <property type="term" value="C:membrane"/>
    <property type="evidence" value="ECO:0007669"/>
    <property type="project" value="UniProtKB-SubCell"/>
</dbReference>
<keyword evidence="6 9" id="KW-1133">Transmembrane helix</keyword>
<evidence type="ECO:0000313" key="11">
    <source>
        <dbReference type="Proteomes" id="UP000001460"/>
    </source>
</evidence>
<evidence type="ECO:0000256" key="7">
    <source>
        <dbReference type="ARBA" id="ARBA00023065"/>
    </source>
</evidence>
<feature type="transmembrane region" description="Helical" evidence="9">
    <location>
        <begin position="454"/>
        <end position="475"/>
    </location>
</feature>
<keyword evidence="11" id="KW-1185">Reference proteome</keyword>
<evidence type="ECO:0000256" key="3">
    <source>
        <dbReference type="ARBA" id="ARBA00022692"/>
    </source>
</evidence>
<dbReference type="eggNOG" id="KOG2662">
    <property type="taxonomic scope" value="Eukaryota"/>
</dbReference>
<dbReference type="GO" id="GO:0015095">
    <property type="term" value="F:magnesium ion transmembrane transporter activity"/>
    <property type="evidence" value="ECO:0007669"/>
    <property type="project" value="TreeGrafter"/>
</dbReference>
<keyword evidence="2" id="KW-0813">Transport</keyword>
<evidence type="ECO:0000256" key="4">
    <source>
        <dbReference type="ARBA" id="ARBA00022842"/>
    </source>
</evidence>
<keyword evidence="7" id="KW-0406">Ion transport</keyword>
<protein>
    <recommendedName>
        <fullName evidence="12">Magnesium transporter</fullName>
    </recommendedName>
</protein>
<dbReference type="Proteomes" id="UP000001460">
    <property type="component" value="Unassembled WGS sequence"/>
</dbReference>
<evidence type="ECO:0000313" key="10">
    <source>
        <dbReference type="EMBL" id="EEA07233.1"/>
    </source>
</evidence>
<evidence type="ECO:0008006" key="12">
    <source>
        <dbReference type="Google" id="ProtNLM"/>
    </source>
</evidence>
<dbReference type="VEuPathDB" id="CryptoDB:CMU_001040"/>
<comment type="subcellular location">
    <subcellularLocation>
        <location evidence="1">Membrane</location>
        <topology evidence="1">Multi-pass membrane protein</topology>
    </subcellularLocation>
</comment>